<evidence type="ECO:0000256" key="7">
    <source>
        <dbReference type="ARBA" id="ARBA00022842"/>
    </source>
</evidence>
<dbReference type="Pfam" id="PF08443">
    <property type="entry name" value="RimK"/>
    <property type="match status" value="1"/>
</dbReference>
<keyword evidence="3 14" id="KW-0436">Ligase</keyword>
<keyword evidence="8" id="KW-0648">Protein biosynthesis</keyword>
<protein>
    <recommendedName>
        <fullName evidence="11">Probable alpha-L-glutamate ligase</fullName>
    </recommendedName>
</protein>
<keyword evidence="14" id="KW-0689">Ribosomal protein</keyword>
<dbReference type="Proteomes" id="UP000295937">
    <property type="component" value="Unassembled WGS sequence"/>
</dbReference>
<dbReference type="PROSITE" id="PS50975">
    <property type="entry name" value="ATP_GRASP"/>
    <property type="match status" value="1"/>
</dbReference>
<dbReference type="EMBL" id="PDKR01000001">
    <property type="protein sequence ID" value="PPI88743.1"/>
    <property type="molecule type" value="Genomic_DNA"/>
</dbReference>
<dbReference type="PANTHER" id="PTHR21621:SF7">
    <property type="entry name" value="RIBOSOMAL PROTEIN BS6--L-GLUTAMATE LIGASE"/>
    <property type="match status" value="1"/>
</dbReference>
<dbReference type="NCBIfam" id="NF007764">
    <property type="entry name" value="PRK10446.1"/>
    <property type="match status" value="1"/>
</dbReference>
<keyword evidence="5 12" id="KW-0547">Nucleotide-binding</keyword>
<dbReference type="GO" id="GO:0018169">
    <property type="term" value="F:ribosomal S6-glutamic acid ligase activity"/>
    <property type="evidence" value="ECO:0007669"/>
    <property type="project" value="TreeGrafter"/>
</dbReference>
<keyword evidence="7" id="KW-0460">Magnesium</keyword>
<dbReference type="PANTHER" id="PTHR21621">
    <property type="entry name" value="RIBOSOMAL PROTEIN S6 MODIFICATION PROTEIN"/>
    <property type="match status" value="1"/>
</dbReference>
<keyword evidence="9" id="KW-0464">Manganese</keyword>
<evidence type="ECO:0000256" key="11">
    <source>
        <dbReference type="ARBA" id="ARBA00072141"/>
    </source>
</evidence>
<dbReference type="InterPro" id="IPR041107">
    <property type="entry name" value="Rimk_N"/>
</dbReference>
<evidence type="ECO:0000256" key="2">
    <source>
        <dbReference type="ARBA" id="ARBA00001946"/>
    </source>
</evidence>
<evidence type="ECO:0000256" key="4">
    <source>
        <dbReference type="ARBA" id="ARBA00022723"/>
    </source>
</evidence>
<dbReference type="Gene3D" id="3.30.1490.20">
    <property type="entry name" value="ATP-grasp fold, A domain"/>
    <property type="match status" value="1"/>
</dbReference>
<dbReference type="FunFam" id="3.30.1490.20:FF:000005">
    <property type="entry name" value="Probable alpha-L-glutamate ligase 1"/>
    <property type="match status" value="1"/>
</dbReference>
<evidence type="ECO:0000256" key="5">
    <source>
        <dbReference type="ARBA" id="ARBA00022741"/>
    </source>
</evidence>
<evidence type="ECO:0000256" key="6">
    <source>
        <dbReference type="ARBA" id="ARBA00022840"/>
    </source>
</evidence>
<gene>
    <name evidence="14" type="ORF">CRV09_00280</name>
</gene>
<comment type="cofactor">
    <cofactor evidence="2">
        <name>Mg(2+)</name>
        <dbReference type="ChEBI" id="CHEBI:18420"/>
    </cofactor>
</comment>
<dbReference type="GO" id="GO:0006412">
    <property type="term" value="P:translation"/>
    <property type="evidence" value="ECO:0007669"/>
    <property type="project" value="UniProtKB-KW"/>
</dbReference>
<dbReference type="Gene3D" id="3.40.50.20">
    <property type="match status" value="1"/>
</dbReference>
<dbReference type="Gene3D" id="3.30.470.20">
    <property type="entry name" value="ATP-grasp fold, B domain"/>
    <property type="match status" value="1"/>
</dbReference>
<sequence>MKIAILSRDKTLYSCCRLTKVAEYRGHYIQIIDPLSCYININSESPNIYFNGKLLDYFDAVIPRIGISASFYGINLLRQFEICGSYSLNTSIAITKARDKLCSLQLLSKAGIDIPITSFVSWNENTKNLIALVGGVPLILKLIEGTQGIGVVIAETYRSAESIIDAFRITNTNILIQEFIQEAKGCDLRCLVINKKVVAAIERRAKIGDFRSNLHRGGQGYTVDITEQERKIAIKAASTLDLEMVGVDIIRAKRGPLVTELNISPSLEGIETISGVNIANLVIDLIEKKVLSSK</sequence>
<evidence type="ECO:0000256" key="12">
    <source>
        <dbReference type="PROSITE-ProRule" id="PRU00409"/>
    </source>
</evidence>
<dbReference type="Pfam" id="PF18030">
    <property type="entry name" value="Rimk_N"/>
    <property type="match status" value="1"/>
</dbReference>
<dbReference type="AlphaFoldDB" id="A0A2P5T2F6"/>
<dbReference type="GO" id="GO:0005840">
    <property type="term" value="C:ribosome"/>
    <property type="evidence" value="ECO:0007669"/>
    <property type="project" value="UniProtKB-KW"/>
</dbReference>
<feature type="domain" description="ATP-grasp" evidence="13">
    <location>
        <begin position="104"/>
        <end position="287"/>
    </location>
</feature>
<name>A0A2P5T2F6_9GAMM</name>
<dbReference type="InterPro" id="IPR011761">
    <property type="entry name" value="ATP-grasp"/>
</dbReference>
<keyword evidence="6 12" id="KW-0067">ATP-binding</keyword>
<keyword evidence="4" id="KW-0479">Metal-binding</keyword>
<organism evidence="14 15">
    <name type="scientific">Candidatus Pantoea edessiphila</name>
    <dbReference type="NCBI Taxonomy" id="2044610"/>
    <lineage>
        <taxon>Bacteria</taxon>
        <taxon>Pseudomonadati</taxon>
        <taxon>Pseudomonadota</taxon>
        <taxon>Gammaproteobacteria</taxon>
        <taxon>Enterobacterales</taxon>
        <taxon>Erwiniaceae</taxon>
        <taxon>Pantoea</taxon>
    </lineage>
</organism>
<evidence type="ECO:0000313" key="15">
    <source>
        <dbReference type="Proteomes" id="UP000295937"/>
    </source>
</evidence>
<dbReference type="GO" id="GO:0005524">
    <property type="term" value="F:ATP binding"/>
    <property type="evidence" value="ECO:0007669"/>
    <property type="project" value="UniProtKB-UniRule"/>
</dbReference>
<dbReference type="InterPro" id="IPR004666">
    <property type="entry name" value="Rp_bS6_RimK/Lys_biosynth_LsyX"/>
</dbReference>
<comment type="cofactor">
    <cofactor evidence="1">
        <name>Mn(2+)</name>
        <dbReference type="ChEBI" id="CHEBI:29035"/>
    </cofactor>
</comment>
<dbReference type="RefSeq" id="WP_136132170.1">
    <property type="nucleotide sequence ID" value="NZ_PDKR01000001.1"/>
</dbReference>
<dbReference type="InterPro" id="IPR013651">
    <property type="entry name" value="ATP-grasp_RimK-type"/>
</dbReference>
<comment type="similarity">
    <text evidence="10">In the C-terminal section; belongs to the RimK family.</text>
</comment>
<keyword evidence="14" id="KW-0687">Ribonucleoprotein</keyword>
<dbReference type="GO" id="GO:0005737">
    <property type="term" value="C:cytoplasm"/>
    <property type="evidence" value="ECO:0007669"/>
    <property type="project" value="TreeGrafter"/>
</dbReference>
<dbReference type="NCBIfam" id="TIGR00768">
    <property type="entry name" value="rimK_fam"/>
    <property type="match status" value="1"/>
</dbReference>
<evidence type="ECO:0000259" key="13">
    <source>
        <dbReference type="PROSITE" id="PS50975"/>
    </source>
</evidence>
<dbReference type="GO" id="GO:0009432">
    <property type="term" value="P:SOS response"/>
    <property type="evidence" value="ECO:0007669"/>
    <property type="project" value="TreeGrafter"/>
</dbReference>
<reference evidence="14 15" key="1">
    <citation type="journal article" date="2018" name="Genome Biol. Evol.">
        <title>Cladogenesis and Genomic Streamlining in Extracellular Endosymbionts of Tropical Stink Bugs.</title>
        <authorList>
            <person name="Otero-Bravo A."/>
            <person name="Goffredi S."/>
            <person name="Sabree Z.L."/>
        </authorList>
    </citation>
    <scope>NUCLEOTIDE SEQUENCE [LARGE SCALE GENOMIC DNA]</scope>
    <source>
        <strain evidence="14 15">SoEO</strain>
    </source>
</reference>
<dbReference type="OrthoDB" id="3865600at2"/>
<proteinExistence type="inferred from homology"/>
<evidence type="ECO:0000256" key="3">
    <source>
        <dbReference type="ARBA" id="ARBA00022598"/>
    </source>
</evidence>
<dbReference type="InterPro" id="IPR013815">
    <property type="entry name" value="ATP_grasp_subdomain_1"/>
</dbReference>
<evidence type="ECO:0000256" key="1">
    <source>
        <dbReference type="ARBA" id="ARBA00001936"/>
    </source>
</evidence>
<accession>A0A2P5T2F6</accession>
<evidence type="ECO:0000256" key="9">
    <source>
        <dbReference type="ARBA" id="ARBA00023211"/>
    </source>
</evidence>
<evidence type="ECO:0000256" key="10">
    <source>
        <dbReference type="ARBA" id="ARBA00061239"/>
    </source>
</evidence>
<dbReference type="SUPFAM" id="SSF56059">
    <property type="entry name" value="Glutathione synthetase ATP-binding domain-like"/>
    <property type="match status" value="1"/>
</dbReference>
<evidence type="ECO:0000313" key="14">
    <source>
        <dbReference type="EMBL" id="PPI88743.1"/>
    </source>
</evidence>
<dbReference type="GO" id="GO:0046872">
    <property type="term" value="F:metal ion binding"/>
    <property type="evidence" value="ECO:0007669"/>
    <property type="project" value="UniProtKB-KW"/>
</dbReference>
<evidence type="ECO:0000256" key="8">
    <source>
        <dbReference type="ARBA" id="ARBA00022917"/>
    </source>
</evidence>
<comment type="caution">
    <text evidence="14">The sequence shown here is derived from an EMBL/GenBank/DDBJ whole genome shotgun (WGS) entry which is preliminary data.</text>
</comment>